<keyword evidence="4" id="KW-1185">Reference proteome</keyword>
<evidence type="ECO:0000313" key="4">
    <source>
        <dbReference type="Proteomes" id="UP001058860"/>
    </source>
</evidence>
<dbReference type="EMBL" id="CP088295">
    <property type="protein sequence ID" value="UUY04277.1"/>
    <property type="molecule type" value="Genomic_DNA"/>
</dbReference>
<dbReference type="NCBIfam" id="TIGR01552">
    <property type="entry name" value="phd_fam"/>
    <property type="match status" value="1"/>
</dbReference>
<name>A0ABY5PI50_9ACTN</name>
<dbReference type="Gene3D" id="3.40.1620.10">
    <property type="entry name" value="YefM-like domain"/>
    <property type="match status" value="1"/>
</dbReference>
<dbReference type="InterPro" id="IPR036165">
    <property type="entry name" value="YefM-like_sf"/>
</dbReference>
<feature type="region of interest" description="Disordered" evidence="2">
    <location>
        <begin position="61"/>
        <end position="85"/>
    </location>
</feature>
<gene>
    <name evidence="3" type="ORF">LRS13_01735</name>
</gene>
<evidence type="ECO:0000256" key="1">
    <source>
        <dbReference type="ARBA" id="ARBA00009981"/>
    </source>
</evidence>
<dbReference type="SUPFAM" id="SSF143120">
    <property type="entry name" value="YefM-like"/>
    <property type="match status" value="1"/>
</dbReference>
<accession>A0ABY5PI50</accession>
<dbReference type="RefSeq" id="WP_353864767.1">
    <property type="nucleotide sequence ID" value="NZ_CP088295.1"/>
</dbReference>
<comment type="similarity">
    <text evidence="1">Belongs to the phD/YefM antitoxin family.</text>
</comment>
<evidence type="ECO:0000313" key="3">
    <source>
        <dbReference type="EMBL" id="UUY04277.1"/>
    </source>
</evidence>
<proteinExistence type="inferred from homology"/>
<evidence type="ECO:0000256" key="2">
    <source>
        <dbReference type="SAM" id="MobiDB-lite"/>
    </source>
</evidence>
<dbReference type="Proteomes" id="UP001058860">
    <property type="component" value="Chromosome"/>
</dbReference>
<sequence>MARLTATEASRGFSDVLGRVAAGEEIEVTRAGTPVAVIGPPRRQLITAERFRELLASAPRPDDDFAADLRTARRSVAPAGDPWQS</sequence>
<organism evidence="3 4">
    <name type="scientific">Svornostia abyssi</name>
    <dbReference type="NCBI Taxonomy" id="2898438"/>
    <lineage>
        <taxon>Bacteria</taxon>
        <taxon>Bacillati</taxon>
        <taxon>Actinomycetota</taxon>
        <taxon>Thermoleophilia</taxon>
        <taxon>Solirubrobacterales</taxon>
        <taxon>Baekduiaceae</taxon>
        <taxon>Svornostia</taxon>
    </lineage>
</organism>
<reference evidence="4" key="1">
    <citation type="submission" date="2021-11" db="EMBL/GenBank/DDBJ databases">
        <title>Cultivation dependent microbiological survey of springs from the worlds oldest radium mine currently devoted to the extraction of radon-saturated water.</title>
        <authorList>
            <person name="Kapinusova G."/>
            <person name="Smrhova T."/>
            <person name="Strejcek M."/>
            <person name="Suman J."/>
            <person name="Jani K."/>
            <person name="Pajer P."/>
            <person name="Uhlik O."/>
        </authorList>
    </citation>
    <scope>NUCLEOTIDE SEQUENCE [LARGE SCALE GENOMIC DNA]</scope>
    <source>
        <strain evidence="4">J379</strain>
    </source>
</reference>
<protein>
    <submittedName>
        <fullName evidence="3">Type II toxin-antitoxin system prevent-host-death family antitoxin</fullName>
    </submittedName>
</protein>